<sequence>PKSEEQLKQDVENLEGAIEKLESFDLSLDNIDAKKADIGVGMFYEKMSRKFNSLVIDYDLDKFKIIPIQQFKYHAFTNIKSIKNEDFLPVLNLMKKTHLLSDIIEINPTFHIMVFSTKKIELSNPEKVVLSFAYKDEDLTVQKLL</sequence>
<reference evidence="1" key="1">
    <citation type="journal article" date="2014" name="Front. Microbiol.">
        <title>High frequency of phylogenetically diverse reductive dehalogenase-homologous genes in deep subseafloor sedimentary metagenomes.</title>
        <authorList>
            <person name="Kawai M."/>
            <person name="Futagami T."/>
            <person name="Toyoda A."/>
            <person name="Takaki Y."/>
            <person name="Nishi S."/>
            <person name="Hori S."/>
            <person name="Arai W."/>
            <person name="Tsubouchi T."/>
            <person name="Morono Y."/>
            <person name="Uchiyama I."/>
            <person name="Ito T."/>
            <person name="Fujiyama A."/>
            <person name="Inagaki F."/>
            <person name="Takami H."/>
        </authorList>
    </citation>
    <scope>NUCLEOTIDE SEQUENCE</scope>
    <source>
        <strain evidence="1">Expedition CK06-06</strain>
    </source>
</reference>
<proteinExistence type="predicted"/>
<protein>
    <submittedName>
        <fullName evidence="1">Uncharacterized protein</fullName>
    </submittedName>
</protein>
<organism evidence="1">
    <name type="scientific">marine sediment metagenome</name>
    <dbReference type="NCBI Taxonomy" id="412755"/>
    <lineage>
        <taxon>unclassified sequences</taxon>
        <taxon>metagenomes</taxon>
        <taxon>ecological metagenomes</taxon>
    </lineage>
</organism>
<evidence type="ECO:0000313" key="1">
    <source>
        <dbReference type="EMBL" id="GAJ20168.1"/>
    </source>
</evidence>
<comment type="caution">
    <text evidence="1">The sequence shown here is derived from an EMBL/GenBank/DDBJ whole genome shotgun (WGS) entry which is preliminary data.</text>
</comment>
<accession>X1URN2</accession>
<dbReference type="AlphaFoldDB" id="X1URN2"/>
<gene>
    <name evidence="1" type="ORF">S12H4_60038</name>
</gene>
<name>X1URN2_9ZZZZ</name>
<feature type="non-terminal residue" evidence="1">
    <location>
        <position position="1"/>
    </location>
</feature>
<dbReference type="EMBL" id="BARW01039405">
    <property type="protein sequence ID" value="GAJ20168.1"/>
    <property type="molecule type" value="Genomic_DNA"/>
</dbReference>
<feature type="non-terminal residue" evidence="1">
    <location>
        <position position="145"/>
    </location>
</feature>